<accession>A0AAD7BT51</accession>
<evidence type="ECO:0000313" key="1">
    <source>
        <dbReference type="EMBL" id="KAJ7630149.1"/>
    </source>
</evidence>
<comment type="caution">
    <text evidence="1">The sequence shown here is derived from an EMBL/GenBank/DDBJ whole genome shotgun (WGS) entry which is preliminary data.</text>
</comment>
<keyword evidence="2" id="KW-1185">Reference proteome</keyword>
<dbReference type="Proteomes" id="UP001221757">
    <property type="component" value="Unassembled WGS sequence"/>
</dbReference>
<sequence length="290" mass="31728">MRTGRYFHSARAVAHAAVPIEGVKMGAGGVEAALRVKVVEHAWVFEAIQPSVSNLCKPPLGPRAGSENKDNIAIVRFSWISNKMFQIMKVTKEIRPLVEDVVAEYIPAPRAHRYRHASDAPTACRARREARTCAASCACRRCACAAALGLVPALSKCSKREPTATPRHLVRFKARGAAKTALECGRRPVLLALPALSKRLARSPIRGVRTSQPKCGRRCMRCSRPRTGGRRRCIDSPPAPATPHVPSLALASRITPARVPFEMMIEMSFTVQYQVELAALATAEQAFEPY</sequence>
<organism evidence="1 2">
    <name type="scientific">Mycena rosella</name>
    <name type="common">Pink bonnet</name>
    <name type="synonym">Agaricus rosellus</name>
    <dbReference type="NCBI Taxonomy" id="1033263"/>
    <lineage>
        <taxon>Eukaryota</taxon>
        <taxon>Fungi</taxon>
        <taxon>Dikarya</taxon>
        <taxon>Basidiomycota</taxon>
        <taxon>Agaricomycotina</taxon>
        <taxon>Agaricomycetes</taxon>
        <taxon>Agaricomycetidae</taxon>
        <taxon>Agaricales</taxon>
        <taxon>Marasmiineae</taxon>
        <taxon>Mycenaceae</taxon>
        <taxon>Mycena</taxon>
    </lineage>
</organism>
<name>A0AAD7BT51_MYCRO</name>
<protein>
    <submittedName>
        <fullName evidence="1">Uncharacterized protein</fullName>
    </submittedName>
</protein>
<gene>
    <name evidence="1" type="ORF">B0H17DRAFT_1150347</name>
</gene>
<reference evidence="1" key="1">
    <citation type="submission" date="2023-03" db="EMBL/GenBank/DDBJ databases">
        <title>Massive genome expansion in bonnet fungi (Mycena s.s.) driven by repeated elements and novel gene families across ecological guilds.</title>
        <authorList>
            <consortium name="Lawrence Berkeley National Laboratory"/>
            <person name="Harder C.B."/>
            <person name="Miyauchi S."/>
            <person name="Viragh M."/>
            <person name="Kuo A."/>
            <person name="Thoen E."/>
            <person name="Andreopoulos B."/>
            <person name="Lu D."/>
            <person name="Skrede I."/>
            <person name="Drula E."/>
            <person name="Henrissat B."/>
            <person name="Morin E."/>
            <person name="Kohler A."/>
            <person name="Barry K."/>
            <person name="LaButti K."/>
            <person name="Morin E."/>
            <person name="Salamov A."/>
            <person name="Lipzen A."/>
            <person name="Mereny Z."/>
            <person name="Hegedus B."/>
            <person name="Baldrian P."/>
            <person name="Stursova M."/>
            <person name="Weitz H."/>
            <person name="Taylor A."/>
            <person name="Grigoriev I.V."/>
            <person name="Nagy L.G."/>
            <person name="Martin F."/>
            <person name="Kauserud H."/>
        </authorList>
    </citation>
    <scope>NUCLEOTIDE SEQUENCE</scope>
    <source>
        <strain evidence="1">CBHHK067</strain>
    </source>
</reference>
<evidence type="ECO:0000313" key="2">
    <source>
        <dbReference type="Proteomes" id="UP001221757"/>
    </source>
</evidence>
<proteinExistence type="predicted"/>
<dbReference type="EMBL" id="JARKIE010000522">
    <property type="protein sequence ID" value="KAJ7630149.1"/>
    <property type="molecule type" value="Genomic_DNA"/>
</dbReference>
<dbReference type="AlphaFoldDB" id="A0AAD7BT51"/>